<protein>
    <recommendedName>
        <fullName evidence="2">Diphthine--ammonia ligase</fullName>
        <ecNumber evidence="1">6.3.1.14</ecNumber>
    </recommendedName>
    <alternativeName>
        <fullName evidence="3">Diphthamide synthase</fullName>
    </alternativeName>
    <alternativeName>
        <fullName evidence="4">Diphthamide synthetase</fullName>
    </alternativeName>
</protein>
<comment type="caution">
    <text evidence="7">The sequence shown here is derived from an EMBL/GenBank/DDBJ whole genome shotgun (WGS) entry which is preliminary data.</text>
</comment>
<dbReference type="InterPro" id="IPR040807">
    <property type="entry name" value="DUF5522"/>
</dbReference>
<dbReference type="EC" id="6.3.1.14" evidence="1"/>
<reference evidence="7 8" key="1">
    <citation type="journal article" date="2014" name="Genome Biol. Evol.">
        <title>The secreted proteins of Achlya hypogyna and Thraustotheca clavata identify the ancestral oomycete secretome and reveal gene acquisitions by horizontal gene transfer.</title>
        <authorList>
            <person name="Misner I."/>
            <person name="Blouin N."/>
            <person name="Leonard G."/>
            <person name="Richards T.A."/>
            <person name="Lane C.E."/>
        </authorList>
    </citation>
    <scope>NUCLEOTIDE SEQUENCE [LARGE SCALE GENOMIC DNA]</scope>
    <source>
        <strain evidence="7 8">ATCC 48635</strain>
    </source>
</reference>
<dbReference type="EMBL" id="JNBR01000006">
    <property type="protein sequence ID" value="OQS01494.1"/>
    <property type="molecule type" value="Genomic_DNA"/>
</dbReference>
<evidence type="ECO:0000259" key="6">
    <source>
        <dbReference type="Pfam" id="PF01902"/>
    </source>
</evidence>
<dbReference type="Gene3D" id="3.40.50.1980">
    <property type="entry name" value="Nitrogenase molybdenum iron protein domain"/>
    <property type="match status" value="2"/>
</dbReference>
<gene>
    <name evidence="7" type="ORF">ACHHYP_00665</name>
</gene>
<evidence type="ECO:0000256" key="3">
    <source>
        <dbReference type="ARBA" id="ARBA00029814"/>
    </source>
</evidence>
<feature type="domain" description="Diphthamide synthase" evidence="6">
    <location>
        <begin position="425"/>
        <end position="615"/>
    </location>
</feature>
<keyword evidence="8" id="KW-1185">Reference proteome</keyword>
<keyword evidence="7" id="KW-0067">ATP-binding</keyword>
<organism evidence="7 8">
    <name type="scientific">Achlya hypogyna</name>
    <name type="common">Oomycete</name>
    <name type="synonym">Protoachlya hypogyna</name>
    <dbReference type="NCBI Taxonomy" id="1202772"/>
    <lineage>
        <taxon>Eukaryota</taxon>
        <taxon>Sar</taxon>
        <taxon>Stramenopiles</taxon>
        <taxon>Oomycota</taxon>
        <taxon>Saprolegniomycetes</taxon>
        <taxon>Saprolegniales</taxon>
        <taxon>Achlyaceae</taxon>
        <taxon>Achlya</taxon>
    </lineage>
</organism>
<dbReference type="Pfam" id="PF01902">
    <property type="entry name" value="Diphthami_syn_2"/>
    <property type="match status" value="1"/>
</dbReference>
<comment type="catalytic activity">
    <reaction evidence="5">
        <text>diphthine-[translation elongation factor 2] + NH4(+) + ATP = diphthamide-[translation elongation factor 2] + AMP + diphosphate + H(+)</text>
        <dbReference type="Rhea" id="RHEA:19753"/>
        <dbReference type="Rhea" id="RHEA-COMP:10172"/>
        <dbReference type="Rhea" id="RHEA-COMP:10174"/>
        <dbReference type="ChEBI" id="CHEBI:15378"/>
        <dbReference type="ChEBI" id="CHEBI:16692"/>
        <dbReference type="ChEBI" id="CHEBI:28938"/>
        <dbReference type="ChEBI" id="CHEBI:30616"/>
        <dbReference type="ChEBI" id="CHEBI:33019"/>
        <dbReference type="ChEBI" id="CHEBI:82696"/>
        <dbReference type="ChEBI" id="CHEBI:456215"/>
        <dbReference type="EC" id="6.3.1.14"/>
    </reaction>
</comment>
<dbReference type="AlphaFoldDB" id="A0A1V9ZU27"/>
<evidence type="ECO:0000313" key="8">
    <source>
        <dbReference type="Proteomes" id="UP000243579"/>
    </source>
</evidence>
<evidence type="ECO:0000256" key="2">
    <source>
        <dbReference type="ARBA" id="ARBA00018426"/>
    </source>
</evidence>
<name>A0A1V9ZU27_ACHHY</name>
<dbReference type="PANTHER" id="PTHR42860:SF1">
    <property type="entry name" value="VITAMIN B12-BINDING PROTEIN"/>
    <property type="match status" value="1"/>
</dbReference>
<dbReference type="InterPro" id="IPR014729">
    <property type="entry name" value="Rossmann-like_a/b/a_fold"/>
</dbReference>
<dbReference type="GO" id="GO:0005524">
    <property type="term" value="F:ATP binding"/>
    <property type="evidence" value="ECO:0007669"/>
    <property type="project" value="UniProtKB-KW"/>
</dbReference>
<accession>A0A1V9ZU27</accession>
<dbReference type="InterPro" id="IPR051030">
    <property type="entry name" value="Vitamin_B12-ABC_binding"/>
</dbReference>
<evidence type="ECO:0000256" key="5">
    <source>
        <dbReference type="ARBA" id="ARBA00048108"/>
    </source>
</evidence>
<evidence type="ECO:0000256" key="1">
    <source>
        <dbReference type="ARBA" id="ARBA00012089"/>
    </source>
</evidence>
<dbReference type="Proteomes" id="UP000243579">
    <property type="component" value="Unassembled WGS sequence"/>
</dbReference>
<evidence type="ECO:0000256" key="4">
    <source>
        <dbReference type="ARBA" id="ARBA00031552"/>
    </source>
</evidence>
<evidence type="ECO:0000313" key="7">
    <source>
        <dbReference type="EMBL" id="OQS01494.1"/>
    </source>
</evidence>
<dbReference type="SUPFAM" id="SSF52402">
    <property type="entry name" value="Adenine nucleotide alpha hydrolases-like"/>
    <property type="match status" value="1"/>
</dbReference>
<dbReference type="OrthoDB" id="274765at2759"/>
<dbReference type="GO" id="GO:0017178">
    <property type="term" value="F:diphthine-ammonia ligase activity"/>
    <property type="evidence" value="ECO:0007669"/>
    <property type="project" value="UniProtKB-EC"/>
</dbReference>
<dbReference type="PANTHER" id="PTHR42860">
    <property type="entry name" value="VITAMIN B12-BINDING PROTEIN"/>
    <property type="match status" value="1"/>
</dbReference>
<dbReference type="SUPFAM" id="SSF53807">
    <property type="entry name" value="Helical backbone' metal receptor"/>
    <property type="match status" value="1"/>
</dbReference>
<proteinExistence type="predicted"/>
<sequence length="617" mass="65786">MSSLSRPLRVISLLPSATEQFASIVAMARTLGTPEAALPVLVGRSHECDFPPSFASVPKLTKARTTFTTCEEVHNEVLALLQTDNSLYEIDTTTLLELDADLILVQDVCKVCSIDKPSVACAVGSGDAATRILLVNSQTLANALADSVQLLGDALGLSNAARAVVKQNEARQAAIVASLPPSRKPPMVYIVEWLAPLFVVKGWAAEMVALAGGAVPSQGGKILDPSSLEPADVIVVALCGLDRDVAKKELQSKPLPAWWLSSPAVQSNNVFVVDGNQMFNRPTNRLLDALLWLTQLLPAPAAIETIATDFPYERYLHEVPTTSVSAVQAAIDAAHAAACAAREARYDDPATGYGVFTAWYLAERQVCCGNRCRHCPYGHVNVPIENLGDNANALEASVFLKAPKPLATGRLGYKRPPRGTTTEVVIVFWSGGKDSLLALSETIRGLQPGQELVLLTTFNPDGAVVPVQNIAPRTIVDQAKVLNIPLFLVAVPTGSSYAEVVKAALSELVPKYMPKAGRITGLVFGDLHLQDVKAWRSSTFAEYTLASPLWARDMRSDLLPALAAVCTAARARIAYSAVNPALLPGVAEGDAYDPAKVPDGVDVMGENGEFHTVVLFD</sequence>
<dbReference type="InterPro" id="IPR002761">
    <property type="entry name" value="Diphthami_syn_dom"/>
</dbReference>
<dbReference type="Pfam" id="PF17653">
    <property type="entry name" value="DUF5522"/>
    <property type="match status" value="1"/>
</dbReference>
<keyword evidence="7" id="KW-0547">Nucleotide-binding</keyword>
<dbReference type="Gene3D" id="3.40.50.620">
    <property type="entry name" value="HUPs"/>
    <property type="match status" value="1"/>
</dbReference>